<evidence type="ECO:0000313" key="8">
    <source>
        <dbReference type="EMBL" id="GGA76087.1"/>
    </source>
</evidence>
<dbReference type="Pfam" id="PF08031">
    <property type="entry name" value="BBE"/>
    <property type="match status" value="1"/>
</dbReference>
<keyword evidence="3" id="KW-0285">Flavoprotein</keyword>
<dbReference type="Gene3D" id="3.30.43.10">
    <property type="entry name" value="Uridine Diphospho-n-acetylenolpyruvylglucosamine Reductase, domain 2"/>
    <property type="match status" value="1"/>
</dbReference>
<dbReference type="Gene3D" id="3.40.462.20">
    <property type="match status" value="1"/>
</dbReference>
<feature type="chain" id="PRO_5047166292" evidence="6">
    <location>
        <begin position="21"/>
        <end position="494"/>
    </location>
</feature>
<dbReference type="InterPro" id="IPR016169">
    <property type="entry name" value="FAD-bd_PCMH_sub2"/>
</dbReference>
<feature type="domain" description="FAD-binding PCMH-type" evidence="7">
    <location>
        <begin position="80"/>
        <end position="250"/>
    </location>
</feature>
<dbReference type="InterPro" id="IPR016166">
    <property type="entry name" value="FAD-bd_PCMH"/>
</dbReference>
<gene>
    <name evidence="8" type="ORF">GCM10011521_12830</name>
</gene>
<dbReference type="InterPro" id="IPR006094">
    <property type="entry name" value="Oxid_FAD_bind_N"/>
</dbReference>
<evidence type="ECO:0000256" key="1">
    <source>
        <dbReference type="ARBA" id="ARBA00001974"/>
    </source>
</evidence>
<evidence type="ECO:0000256" key="4">
    <source>
        <dbReference type="ARBA" id="ARBA00022827"/>
    </source>
</evidence>
<dbReference type="SUPFAM" id="SSF56176">
    <property type="entry name" value="FAD-binding/transporter-associated domain-like"/>
    <property type="match status" value="1"/>
</dbReference>
<dbReference type="PROSITE" id="PS51387">
    <property type="entry name" value="FAD_PCMH"/>
    <property type="match status" value="1"/>
</dbReference>
<comment type="cofactor">
    <cofactor evidence="1">
        <name>FAD</name>
        <dbReference type="ChEBI" id="CHEBI:57692"/>
    </cofactor>
</comment>
<sequence>MQTALGAAAVAALPSSTALAQAVQTLAQVGGSVDAASRTGRQLTLQQAELEELRDSLQGRLLLPGHEGYEQARRVLNPSIDKHPALVVQPTGAADVMRAVDFARERELLLAVKCGGHSYGGKSTCDGGLQIDLSTLRGTHVDAGTRRAHVAGGSLLASLDREAMAQGLVTTAGTVSHTGVGGLTLGGGFGRLARRFGLALDNVTAVDVVTADGKLVHASANHNPDLFWGVRGGGGNFGVVTRFEFQLHPMARTIVGGDLVFPLSQLRDVVRFYADYSRQAPDELYLDLFARSPVGSPDGIVALHACYSGPEAQAEKVLAPLYKAGTPVQDGIQRRDYVAIQRSHDNADPRNHAEYLKSGFINEFPEALVDVIAENFEGFVERGTMLLFQHSGGAIGRVPVDATAFAQRKSLANMLFFVEWPLAESPDQHVAYIREQWTRFEPFTDGWYANEVDQESAHVVDRNYQGNHARLVQVKNRYDPGNLFRLNANVVPTT</sequence>
<dbReference type="Proteomes" id="UP000623419">
    <property type="component" value="Unassembled WGS sequence"/>
</dbReference>
<dbReference type="Gene3D" id="3.30.465.10">
    <property type="match status" value="1"/>
</dbReference>
<evidence type="ECO:0000256" key="5">
    <source>
        <dbReference type="ARBA" id="ARBA00023002"/>
    </source>
</evidence>
<dbReference type="EMBL" id="BMKC01000001">
    <property type="protein sequence ID" value="GGA76087.1"/>
    <property type="molecule type" value="Genomic_DNA"/>
</dbReference>
<keyword evidence="5" id="KW-0560">Oxidoreductase</keyword>
<dbReference type="InterPro" id="IPR016167">
    <property type="entry name" value="FAD-bd_PCMH_sub1"/>
</dbReference>
<keyword evidence="4" id="KW-0274">FAD</keyword>
<comment type="caution">
    <text evidence="8">The sequence shown here is derived from an EMBL/GenBank/DDBJ whole genome shotgun (WGS) entry which is preliminary data.</text>
</comment>
<keyword evidence="6" id="KW-0732">Signal</keyword>
<evidence type="ECO:0000313" key="9">
    <source>
        <dbReference type="Proteomes" id="UP000623419"/>
    </source>
</evidence>
<evidence type="ECO:0000256" key="3">
    <source>
        <dbReference type="ARBA" id="ARBA00022630"/>
    </source>
</evidence>
<dbReference type="InterPro" id="IPR036318">
    <property type="entry name" value="FAD-bd_PCMH-like_sf"/>
</dbReference>
<name>A0ABQ1HHA1_9GAMM</name>
<evidence type="ECO:0000259" key="7">
    <source>
        <dbReference type="PROSITE" id="PS51387"/>
    </source>
</evidence>
<organism evidence="8 9">
    <name type="scientific">Arenimonas soli</name>
    <dbReference type="NCBI Taxonomy" id="2269504"/>
    <lineage>
        <taxon>Bacteria</taxon>
        <taxon>Pseudomonadati</taxon>
        <taxon>Pseudomonadota</taxon>
        <taxon>Gammaproteobacteria</taxon>
        <taxon>Lysobacterales</taxon>
        <taxon>Lysobacteraceae</taxon>
        <taxon>Arenimonas</taxon>
    </lineage>
</organism>
<accession>A0ABQ1HHA1</accession>
<evidence type="ECO:0000256" key="6">
    <source>
        <dbReference type="SAM" id="SignalP"/>
    </source>
</evidence>
<evidence type="ECO:0000256" key="2">
    <source>
        <dbReference type="ARBA" id="ARBA00005466"/>
    </source>
</evidence>
<feature type="signal peptide" evidence="6">
    <location>
        <begin position="1"/>
        <end position="20"/>
    </location>
</feature>
<proteinExistence type="inferred from homology"/>
<dbReference type="InterPro" id="IPR012951">
    <property type="entry name" value="BBE"/>
</dbReference>
<reference evidence="9" key="1">
    <citation type="journal article" date="2019" name="Int. J. Syst. Evol. Microbiol.">
        <title>The Global Catalogue of Microorganisms (GCM) 10K type strain sequencing project: providing services to taxonomists for standard genome sequencing and annotation.</title>
        <authorList>
            <consortium name="The Broad Institute Genomics Platform"/>
            <consortium name="The Broad Institute Genome Sequencing Center for Infectious Disease"/>
            <person name="Wu L."/>
            <person name="Ma J."/>
        </authorList>
    </citation>
    <scope>NUCLEOTIDE SEQUENCE [LARGE SCALE GENOMIC DNA]</scope>
    <source>
        <strain evidence="9">CGMCC 1.15905</strain>
    </source>
</reference>
<dbReference type="PANTHER" id="PTHR42973:SF39">
    <property type="entry name" value="FAD-BINDING PCMH-TYPE DOMAIN-CONTAINING PROTEIN"/>
    <property type="match status" value="1"/>
</dbReference>
<protein>
    <submittedName>
        <fullName evidence="8">FAD-linked oxidase</fullName>
    </submittedName>
</protein>
<dbReference type="PANTHER" id="PTHR42973">
    <property type="entry name" value="BINDING OXIDOREDUCTASE, PUTATIVE (AFU_ORTHOLOGUE AFUA_1G17690)-RELATED"/>
    <property type="match status" value="1"/>
</dbReference>
<comment type="similarity">
    <text evidence="2">Belongs to the oxygen-dependent FAD-linked oxidoreductase family.</text>
</comment>
<dbReference type="InterPro" id="IPR050416">
    <property type="entry name" value="FAD-linked_Oxidoreductase"/>
</dbReference>
<keyword evidence="9" id="KW-1185">Reference proteome</keyword>
<dbReference type="Pfam" id="PF01565">
    <property type="entry name" value="FAD_binding_4"/>
    <property type="match status" value="1"/>
</dbReference>